<keyword evidence="5" id="KW-0862">Zinc</keyword>
<keyword evidence="4 7" id="KW-0863">Zinc-finger</keyword>
<feature type="domain" description="C2H2-type" evidence="8">
    <location>
        <begin position="37"/>
        <end position="64"/>
    </location>
</feature>
<feature type="non-terminal residue" evidence="9">
    <location>
        <position position="98"/>
    </location>
</feature>
<dbReference type="InterPro" id="IPR036236">
    <property type="entry name" value="Znf_C2H2_sf"/>
</dbReference>
<dbReference type="InterPro" id="IPR013087">
    <property type="entry name" value="Znf_C2H2_type"/>
</dbReference>
<dbReference type="EMBL" id="CAJOBD010015323">
    <property type="protein sequence ID" value="CAF4207429.1"/>
    <property type="molecule type" value="Genomic_DNA"/>
</dbReference>
<proteinExistence type="predicted"/>
<reference evidence="9" key="1">
    <citation type="submission" date="2021-02" db="EMBL/GenBank/DDBJ databases">
        <authorList>
            <person name="Nowell W R."/>
        </authorList>
    </citation>
    <scope>NUCLEOTIDE SEQUENCE</scope>
</reference>
<dbReference type="SUPFAM" id="SSF57667">
    <property type="entry name" value="beta-beta-alpha zinc fingers"/>
    <property type="match status" value="1"/>
</dbReference>
<protein>
    <recommendedName>
        <fullName evidence="8">C2H2-type domain-containing protein</fullName>
    </recommendedName>
</protein>
<dbReference type="PROSITE" id="PS00028">
    <property type="entry name" value="ZINC_FINGER_C2H2_1"/>
    <property type="match status" value="2"/>
</dbReference>
<evidence type="ECO:0000259" key="8">
    <source>
        <dbReference type="PROSITE" id="PS50157"/>
    </source>
</evidence>
<dbReference type="PANTHER" id="PTHR24394:SF29">
    <property type="entry name" value="MYONEURIN"/>
    <property type="match status" value="1"/>
</dbReference>
<dbReference type="GO" id="GO:0008270">
    <property type="term" value="F:zinc ion binding"/>
    <property type="evidence" value="ECO:0007669"/>
    <property type="project" value="UniProtKB-KW"/>
</dbReference>
<evidence type="ECO:0000313" key="10">
    <source>
        <dbReference type="Proteomes" id="UP000663836"/>
    </source>
</evidence>
<dbReference type="AlphaFoldDB" id="A0A820BXS4"/>
<keyword evidence="2" id="KW-0479">Metal-binding</keyword>
<comment type="subcellular location">
    <subcellularLocation>
        <location evidence="1">Nucleus</location>
    </subcellularLocation>
</comment>
<dbReference type="FunFam" id="3.30.160.60:FF:000557">
    <property type="entry name" value="zinc finger and SCAN domain-containing protein 29"/>
    <property type="match status" value="1"/>
</dbReference>
<evidence type="ECO:0000256" key="2">
    <source>
        <dbReference type="ARBA" id="ARBA00022723"/>
    </source>
</evidence>
<dbReference type="Pfam" id="PF13465">
    <property type="entry name" value="zf-H2C2_2"/>
    <property type="match status" value="1"/>
</dbReference>
<keyword evidence="3" id="KW-0677">Repeat</keyword>
<name>A0A820BXS4_9BILA</name>
<evidence type="ECO:0000256" key="3">
    <source>
        <dbReference type="ARBA" id="ARBA00022737"/>
    </source>
</evidence>
<evidence type="ECO:0000313" key="9">
    <source>
        <dbReference type="EMBL" id="CAF4207429.1"/>
    </source>
</evidence>
<dbReference type="PANTHER" id="PTHR24394">
    <property type="entry name" value="ZINC FINGER PROTEIN"/>
    <property type="match status" value="1"/>
</dbReference>
<evidence type="ECO:0000256" key="6">
    <source>
        <dbReference type="ARBA" id="ARBA00023242"/>
    </source>
</evidence>
<organism evidence="9 10">
    <name type="scientific">Rotaria sordida</name>
    <dbReference type="NCBI Taxonomy" id="392033"/>
    <lineage>
        <taxon>Eukaryota</taxon>
        <taxon>Metazoa</taxon>
        <taxon>Spiralia</taxon>
        <taxon>Gnathifera</taxon>
        <taxon>Rotifera</taxon>
        <taxon>Eurotatoria</taxon>
        <taxon>Bdelloidea</taxon>
        <taxon>Philodinida</taxon>
        <taxon>Philodinidae</taxon>
        <taxon>Rotaria</taxon>
    </lineage>
</organism>
<sequence>MSFMIDKILSSSYTNRRPFQLLTNISLNSKQKERRMWKCEICEKSFDRPSLLTRHIRTHTGEKPHECDICSKAFSTSSSLNTHRRIHSGEKPHICDIC</sequence>
<accession>A0A820BXS4</accession>
<gene>
    <name evidence="9" type="ORF">JBS370_LOCUS36824</name>
</gene>
<evidence type="ECO:0000256" key="5">
    <source>
        <dbReference type="ARBA" id="ARBA00022833"/>
    </source>
</evidence>
<evidence type="ECO:0000256" key="4">
    <source>
        <dbReference type="ARBA" id="ARBA00022771"/>
    </source>
</evidence>
<evidence type="ECO:0000256" key="1">
    <source>
        <dbReference type="ARBA" id="ARBA00004123"/>
    </source>
</evidence>
<dbReference type="PROSITE" id="PS50157">
    <property type="entry name" value="ZINC_FINGER_C2H2_2"/>
    <property type="match status" value="2"/>
</dbReference>
<keyword evidence="6" id="KW-0539">Nucleus</keyword>
<evidence type="ECO:0000256" key="7">
    <source>
        <dbReference type="PROSITE-ProRule" id="PRU00042"/>
    </source>
</evidence>
<comment type="caution">
    <text evidence="9">The sequence shown here is derived from an EMBL/GenBank/DDBJ whole genome shotgun (WGS) entry which is preliminary data.</text>
</comment>
<dbReference type="Proteomes" id="UP000663836">
    <property type="component" value="Unassembled WGS sequence"/>
</dbReference>
<dbReference type="Gene3D" id="3.30.160.60">
    <property type="entry name" value="Classic Zinc Finger"/>
    <property type="match status" value="2"/>
</dbReference>
<feature type="domain" description="C2H2-type" evidence="8">
    <location>
        <begin position="65"/>
        <end position="92"/>
    </location>
</feature>
<dbReference type="GO" id="GO:0000981">
    <property type="term" value="F:DNA-binding transcription factor activity, RNA polymerase II-specific"/>
    <property type="evidence" value="ECO:0007669"/>
    <property type="project" value="TreeGrafter"/>
</dbReference>
<dbReference type="GO" id="GO:0005634">
    <property type="term" value="C:nucleus"/>
    <property type="evidence" value="ECO:0007669"/>
    <property type="project" value="UniProtKB-SubCell"/>
</dbReference>
<dbReference type="FunFam" id="3.30.160.60:FF:002212">
    <property type="entry name" value="Zinc finger protein 672"/>
    <property type="match status" value="1"/>
</dbReference>
<dbReference type="SMART" id="SM00355">
    <property type="entry name" value="ZnF_C2H2"/>
    <property type="match status" value="2"/>
</dbReference>